<comment type="function">
    <text evidence="10">Catalyzes the hydrolysis of methenyl-H(4)MPT(+) to 5-formyl-H(4)MPT.</text>
</comment>
<dbReference type="SUPFAM" id="SSF56199">
    <property type="entry name" value="Methenyltetrahydromethanopterin cyclohydrolase"/>
    <property type="match status" value="1"/>
</dbReference>
<evidence type="ECO:0000313" key="12">
    <source>
        <dbReference type="Proteomes" id="UP000466535"/>
    </source>
</evidence>
<keyword evidence="6 10" id="KW-0554">One-carbon metabolism</keyword>
<dbReference type="EMBL" id="WUUT01000002">
    <property type="protein sequence ID" value="MXR51238.1"/>
    <property type="molecule type" value="Genomic_DNA"/>
</dbReference>
<evidence type="ECO:0000256" key="8">
    <source>
        <dbReference type="ARBA" id="ARBA00030468"/>
    </source>
</evidence>
<evidence type="ECO:0000256" key="1">
    <source>
        <dbReference type="ARBA" id="ARBA00004496"/>
    </source>
</evidence>
<keyword evidence="12" id="KW-1185">Reference proteome</keyword>
<organism evidence="11 12">
    <name type="scientific">Halovenus carboxidivorans</name>
    <dbReference type="NCBI Taxonomy" id="2692199"/>
    <lineage>
        <taxon>Archaea</taxon>
        <taxon>Methanobacteriati</taxon>
        <taxon>Methanobacteriota</taxon>
        <taxon>Stenosarchaea group</taxon>
        <taxon>Halobacteria</taxon>
        <taxon>Halobacteriales</taxon>
        <taxon>Haloarculaceae</taxon>
        <taxon>Halovenus</taxon>
    </lineage>
</organism>
<evidence type="ECO:0000256" key="5">
    <source>
        <dbReference type="ARBA" id="ARBA00022490"/>
    </source>
</evidence>
<evidence type="ECO:0000256" key="9">
    <source>
        <dbReference type="ARBA" id="ARBA00048684"/>
    </source>
</evidence>
<comment type="catalytic activity">
    <reaction evidence="9 10">
        <text>5,10-methenyl-5,6,7,8-tetrahydromethanopterin + H2O = N(5)-formyl-5,6,7,8-tetrahydromethanopterin + H(+)</text>
        <dbReference type="Rhea" id="RHEA:19053"/>
        <dbReference type="ChEBI" id="CHEBI:15377"/>
        <dbReference type="ChEBI" id="CHEBI:15378"/>
        <dbReference type="ChEBI" id="CHEBI:58018"/>
        <dbReference type="ChEBI" id="CHEBI:58337"/>
        <dbReference type="EC" id="3.5.4.27"/>
    </reaction>
</comment>
<evidence type="ECO:0000256" key="6">
    <source>
        <dbReference type="ARBA" id="ARBA00022563"/>
    </source>
</evidence>
<dbReference type="EC" id="3.5.4.27" evidence="3 10"/>
<dbReference type="Proteomes" id="UP000466535">
    <property type="component" value="Unassembled WGS sequence"/>
</dbReference>
<sequence>MESLNRMATELVDEAIEFADELTVDVHQLTGDSAVLDFGVEAPGAIEAGLLLVEIQTAGLATVQARSGTVGGTPRTHVELSTDQPALSLLCAGKGGWELVTDSFEGLGSGPARALVAEEDIFDRVGYAESFDFAVLAVESDQLPDEAVAQRVADRTGVPESGVFLPTYAAASITGSVVGAARAAELAVYRLTELGYDPLDVLSATGSAPVAPVAGDESTAMAYTNDAVMYGGEVHLVVEEPFDRFDEVASTARSEYGDPFADIFEAVDHDYAELDRELFAPAQVTVDVVGGETHTVGETAEDVLVESYGL</sequence>
<dbReference type="OrthoDB" id="105468at2157"/>
<keyword evidence="7 10" id="KW-0378">Hydrolase</keyword>
<dbReference type="Gene3D" id="3.10.340.11">
    <property type="entry name" value="Methenyltetrahydromethanopterin Cyclohydrolase, Chain A, domain 1"/>
    <property type="match status" value="1"/>
</dbReference>
<comment type="caution">
    <text evidence="11">The sequence shown here is derived from an EMBL/GenBank/DDBJ whole genome shotgun (WGS) entry which is preliminary data.</text>
</comment>
<evidence type="ECO:0000256" key="2">
    <source>
        <dbReference type="ARBA" id="ARBA00006902"/>
    </source>
</evidence>
<proteinExistence type="inferred from homology"/>
<evidence type="ECO:0000256" key="10">
    <source>
        <dbReference type="HAMAP-Rule" id="MF_00486"/>
    </source>
</evidence>
<reference evidence="11 12" key="1">
    <citation type="submission" date="2019-12" db="EMBL/GenBank/DDBJ databases">
        <title>Isolation and characterization of three novel carbon monoxide-oxidizing members of Halobacteria from salione crusts and soils.</title>
        <authorList>
            <person name="Myers M.R."/>
            <person name="King G.M."/>
        </authorList>
    </citation>
    <scope>NUCLEOTIDE SEQUENCE [LARGE SCALE GENOMIC DNA]</scope>
    <source>
        <strain evidence="11 12">WSH3</strain>
    </source>
</reference>
<keyword evidence="5 10" id="KW-0963">Cytoplasm</keyword>
<dbReference type="RefSeq" id="WP_159763381.1">
    <property type="nucleotide sequence ID" value="NZ_WUUT01000002.1"/>
</dbReference>
<dbReference type="GO" id="GO:0005737">
    <property type="term" value="C:cytoplasm"/>
    <property type="evidence" value="ECO:0007669"/>
    <property type="project" value="UniProtKB-SubCell"/>
</dbReference>
<dbReference type="Pfam" id="PF02289">
    <property type="entry name" value="MCH"/>
    <property type="match status" value="1"/>
</dbReference>
<accession>A0A6B0SZF2</accession>
<dbReference type="NCBIfam" id="TIGR03120">
    <property type="entry name" value="one_C_mch"/>
    <property type="match status" value="1"/>
</dbReference>
<dbReference type="HAMAP" id="MF_00486">
    <property type="entry name" value="McH"/>
    <property type="match status" value="1"/>
</dbReference>
<dbReference type="GO" id="GO:0006730">
    <property type="term" value="P:one-carbon metabolic process"/>
    <property type="evidence" value="ECO:0007669"/>
    <property type="project" value="UniProtKB-UniRule"/>
</dbReference>
<evidence type="ECO:0000256" key="4">
    <source>
        <dbReference type="ARBA" id="ARBA00020597"/>
    </source>
</evidence>
<gene>
    <name evidence="10" type="primary">mch</name>
    <name evidence="11" type="ORF">GRX03_06425</name>
</gene>
<dbReference type="AlphaFoldDB" id="A0A6B0SZF2"/>
<dbReference type="InterPro" id="IPR003209">
    <property type="entry name" value="METHMP_CycHdrlase"/>
</dbReference>
<comment type="subcellular location">
    <subcellularLocation>
        <location evidence="1 10">Cytoplasm</location>
    </subcellularLocation>
</comment>
<evidence type="ECO:0000256" key="7">
    <source>
        <dbReference type="ARBA" id="ARBA00022801"/>
    </source>
</evidence>
<protein>
    <recommendedName>
        <fullName evidence="4 10">Methenyltetrahydromethanopterin cyclohydrolase</fullName>
        <ecNumber evidence="3 10">3.5.4.27</ecNumber>
    </recommendedName>
    <alternativeName>
        <fullName evidence="8 10">Methenyl-H4MPT cyclohydrolase</fullName>
    </alternativeName>
</protein>
<dbReference type="Gene3D" id="3.30.1030.10">
    <property type="entry name" value="Methenyltetrahydromethanopterin Cyclohydrolase, Chain A, domain 2"/>
    <property type="match status" value="1"/>
</dbReference>
<evidence type="ECO:0000313" key="11">
    <source>
        <dbReference type="EMBL" id="MXR51238.1"/>
    </source>
</evidence>
<evidence type="ECO:0000256" key="3">
    <source>
        <dbReference type="ARBA" id="ARBA00012765"/>
    </source>
</evidence>
<dbReference type="GO" id="GO:0018759">
    <property type="term" value="F:methenyltetrahydromethanopterin cyclohydrolase activity"/>
    <property type="evidence" value="ECO:0007669"/>
    <property type="project" value="UniProtKB-UniRule"/>
</dbReference>
<comment type="similarity">
    <text evidence="2 10">Belongs to the MCH family.</text>
</comment>
<name>A0A6B0SZF2_9EURY</name>